<comment type="caution">
    <text evidence="1">The sequence shown here is derived from an EMBL/GenBank/DDBJ whole genome shotgun (WGS) entry which is preliminary data.</text>
</comment>
<dbReference type="RefSeq" id="WP_290228603.1">
    <property type="nucleotide sequence ID" value="NZ_JAUFQS010000029.1"/>
</dbReference>
<accession>A0ABT8C9L3</accession>
<evidence type="ECO:0000313" key="2">
    <source>
        <dbReference type="Proteomes" id="UP001236663"/>
    </source>
</evidence>
<protein>
    <submittedName>
        <fullName evidence="1">Uncharacterized protein</fullName>
    </submittedName>
</protein>
<proteinExistence type="predicted"/>
<dbReference type="EMBL" id="JAUFQS010000029">
    <property type="protein sequence ID" value="MDN3689464.1"/>
    <property type="molecule type" value="Genomic_DNA"/>
</dbReference>
<sequence length="108" mass="11909">MLTPGKPRHEAQPGVVGILPYLHWLNSRLKLVKTFRQCPGQLQNSKCAGHESTDIAGQRLMGVVNAHSFCTFGLIQKYQKIKAQKSFPPHTSRTPGFVPACPLLSSVE</sequence>
<organism evidence="1 2">
    <name type="scientific">Cyclobacterium jeungdonense</name>
    <dbReference type="NCBI Taxonomy" id="708087"/>
    <lineage>
        <taxon>Bacteria</taxon>
        <taxon>Pseudomonadati</taxon>
        <taxon>Bacteroidota</taxon>
        <taxon>Cytophagia</taxon>
        <taxon>Cytophagales</taxon>
        <taxon>Cyclobacteriaceae</taxon>
        <taxon>Cyclobacterium</taxon>
    </lineage>
</organism>
<evidence type="ECO:0000313" key="1">
    <source>
        <dbReference type="EMBL" id="MDN3689464.1"/>
    </source>
</evidence>
<gene>
    <name evidence="1" type="ORF">QWZ15_16645</name>
</gene>
<dbReference type="Proteomes" id="UP001236663">
    <property type="component" value="Unassembled WGS sequence"/>
</dbReference>
<keyword evidence="2" id="KW-1185">Reference proteome</keyword>
<name>A0ABT8C9L3_9BACT</name>
<feature type="non-terminal residue" evidence="1">
    <location>
        <position position="108"/>
    </location>
</feature>
<reference evidence="2" key="1">
    <citation type="journal article" date="2019" name="Int. J. Syst. Evol. Microbiol.">
        <title>The Global Catalogue of Microorganisms (GCM) 10K type strain sequencing project: providing services to taxonomists for standard genome sequencing and annotation.</title>
        <authorList>
            <consortium name="The Broad Institute Genomics Platform"/>
            <consortium name="The Broad Institute Genome Sequencing Center for Infectious Disease"/>
            <person name="Wu L."/>
            <person name="Ma J."/>
        </authorList>
    </citation>
    <scope>NUCLEOTIDE SEQUENCE [LARGE SCALE GENOMIC DNA]</scope>
    <source>
        <strain evidence="2">CECT 7706</strain>
    </source>
</reference>